<dbReference type="AlphaFoldDB" id="A0A0B1NYU9"/>
<keyword evidence="9" id="KW-1185">Reference proteome</keyword>
<evidence type="ECO:0000256" key="6">
    <source>
        <dbReference type="SAM" id="MobiDB-lite"/>
    </source>
</evidence>
<evidence type="ECO:0000256" key="1">
    <source>
        <dbReference type="ARBA" id="ARBA00005234"/>
    </source>
</evidence>
<dbReference type="Gene3D" id="3.40.395.10">
    <property type="entry name" value="Adenoviral Proteinase, Chain A"/>
    <property type="match status" value="1"/>
</dbReference>
<dbReference type="InterPro" id="IPR051947">
    <property type="entry name" value="Sentrin-specific_protease"/>
</dbReference>
<dbReference type="Proteomes" id="UP000030854">
    <property type="component" value="Unassembled WGS sequence"/>
</dbReference>
<accession>A0A0B1NYU9</accession>
<evidence type="ECO:0000313" key="9">
    <source>
        <dbReference type="Proteomes" id="UP000030854"/>
    </source>
</evidence>
<feature type="region of interest" description="Disordered" evidence="6">
    <location>
        <begin position="724"/>
        <end position="753"/>
    </location>
</feature>
<dbReference type="InterPro" id="IPR003653">
    <property type="entry name" value="Peptidase_C48_C"/>
</dbReference>
<dbReference type="PANTHER" id="PTHR46896">
    <property type="entry name" value="SENTRIN-SPECIFIC PROTEASE"/>
    <property type="match status" value="1"/>
</dbReference>
<sequence length="1087" mass="124701">MYEEEDSSPREETCRQRSEEVIEIHSANSSDYGQAQSSSDELAQSIEESSRIQGSLLAGNEEVKNTRSLRSSNTKSINPSQHFGIVQELVPNNPNLQESENELEKIKNVTKKRKMKSWEFGDRYAKRVKPGPDFSPSIPSAHCLRSVKIISGGPKPLNRLKKKDTEGQTPKNATADISMSNLKSSGCRLKGRNSSSRKWQLEANDSHRNKFDLERSSKRTILHDSDKLEALTSGSSQNKNLNHPVPELWKVDELVRIKRKSRFKAEKLSSDTKLSTLSRAKRKYSDSASTENCAANIINNDANDTDTPDDEVKEVEIDSTTFSNFKKREKLLKNNGKLGPNPLSPRKRLYNSYFKNEIRHFVQSPRLLPRDTAKTSSNQTNLGSVDISDKNSMSEAKEYYEIYSAKNSNENAVQQPNPDLSLDEISVAHYDDTSRRNKIRNPSKNDANLNRRLSSTDDYEKPLDMEITSNYFNQLGKNGSSLVKEVHHKKIYSVLQVFCKSKLWLENRESQMDSRREWSLHFDPKEKSLKIFDENNNCIPDLSLGRINSIQASQTQGKMVIFKPISAQELVGTHQICLELRNPKESQNFLRRLRKCDSNIEILYKDQDFFEKVFENIQRIVKSIVVRPKSEKVEYRVSSKTQEAEDLSPIKIRAVQKKNDAKCDTISHQHQQSGPISIAKSMTTRLQRIPIDERLINASKTLTSNLLQIPGENYSENKLELAQEAPRTRSSKPYVSGNNAAHSAPPDIEKERWTRSNPDWKDKWYSSIVYPPIGKNKATVDCADIERLDEGEFLNDNLMMFYLRWLQQKVEQESPEIAKRVYFHNTFFYERLTSIERGKSGINYENVERWTSKVKLFEYDYIVVPINENFHWYVALICNAPKLLGKSKNSGEAFESSESIQGSDVDTVMNRMSLSNKFEENYDSETDPVLLTNSDVEIVQAVSPKKQKKQSEYPLVNTDSQKKISSDPRIITLDSFGRSHSLTCTNLKKYLLREVESKLNTTIDDPGNLGKTAKHIPQQDNFSDCGLFVLGYIEIFLRNPDNFVSDLLRNKFPNDIRWKKPSEMRANIRSLLFKLQRENLKLITEPN</sequence>
<organism evidence="8 9">
    <name type="scientific">Uncinula necator</name>
    <name type="common">Grape powdery mildew</name>
    <dbReference type="NCBI Taxonomy" id="52586"/>
    <lineage>
        <taxon>Eukaryota</taxon>
        <taxon>Fungi</taxon>
        <taxon>Dikarya</taxon>
        <taxon>Ascomycota</taxon>
        <taxon>Pezizomycotina</taxon>
        <taxon>Leotiomycetes</taxon>
        <taxon>Erysiphales</taxon>
        <taxon>Erysiphaceae</taxon>
        <taxon>Erysiphe</taxon>
    </lineage>
</organism>
<protein>
    <submittedName>
        <fullName evidence="8">Putative ulp1 protease family protein</fullName>
    </submittedName>
</protein>
<name>A0A0B1NYU9_UNCNE</name>
<feature type="domain" description="Ubiquitin-like protease family profile" evidence="7">
    <location>
        <begin position="778"/>
        <end position="1036"/>
    </location>
</feature>
<feature type="region of interest" description="Disordered" evidence="6">
    <location>
        <begin position="433"/>
        <end position="455"/>
    </location>
</feature>
<dbReference type="GO" id="GO:0005737">
    <property type="term" value="C:cytoplasm"/>
    <property type="evidence" value="ECO:0007669"/>
    <property type="project" value="TreeGrafter"/>
</dbReference>
<keyword evidence="2" id="KW-0597">Phosphoprotein</keyword>
<comment type="caution">
    <text evidence="8">The sequence shown here is derived from an EMBL/GenBank/DDBJ whole genome shotgun (WGS) entry which is preliminary data.</text>
</comment>
<keyword evidence="5" id="KW-0378">Hydrolase</keyword>
<dbReference type="GO" id="GO:0016926">
    <property type="term" value="P:protein desumoylation"/>
    <property type="evidence" value="ECO:0007669"/>
    <property type="project" value="TreeGrafter"/>
</dbReference>
<keyword evidence="4" id="KW-0833">Ubl conjugation pathway</keyword>
<evidence type="ECO:0000256" key="3">
    <source>
        <dbReference type="ARBA" id="ARBA00022670"/>
    </source>
</evidence>
<proteinExistence type="inferred from homology"/>
<dbReference type="Pfam" id="PF02902">
    <property type="entry name" value="Peptidase_C48"/>
    <property type="match status" value="1"/>
</dbReference>
<feature type="compositionally biased region" description="Polar residues" evidence="6">
    <location>
        <begin position="731"/>
        <end position="741"/>
    </location>
</feature>
<feature type="compositionally biased region" description="Polar residues" evidence="6">
    <location>
        <begin position="442"/>
        <end position="453"/>
    </location>
</feature>
<dbReference type="HOGENOM" id="CLU_285159_0_0_1"/>
<reference evidence="8 9" key="1">
    <citation type="journal article" date="2014" name="BMC Genomics">
        <title>Adaptive genomic structural variation in the grape powdery mildew pathogen, Erysiphe necator.</title>
        <authorList>
            <person name="Jones L."/>
            <person name="Riaz S."/>
            <person name="Morales-Cruz A."/>
            <person name="Amrine K.C."/>
            <person name="McGuire B."/>
            <person name="Gubler W.D."/>
            <person name="Walker M.A."/>
            <person name="Cantu D."/>
        </authorList>
    </citation>
    <scope>NUCLEOTIDE SEQUENCE [LARGE SCALE GENOMIC DNA]</scope>
    <source>
        <strain evidence="9">c</strain>
    </source>
</reference>
<dbReference type="PANTHER" id="PTHR46896:SF3">
    <property type="entry name" value="FI06413P-RELATED"/>
    <property type="match status" value="1"/>
</dbReference>
<gene>
    <name evidence="8" type="ORF">EV44_g4454</name>
</gene>
<dbReference type="SUPFAM" id="SSF54001">
    <property type="entry name" value="Cysteine proteinases"/>
    <property type="match status" value="1"/>
</dbReference>
<dbReference type="EMBL" id="JNVN01002755">
    <property type="protein sequence ID" value="KHJ31582.1"/>
    <property type="molecule type" value="Genomic_DNA"/>
</dbReference>
<feature type="region of interest" description="Disordered" evidence="6">
    <location>
        <begin position="152"/>
        <end position="201"/>
    </location>
</feature>
<dbReference type="GO" id="GO:0005634">
    <property type="term" value="C:nucleus"/>
    <property type="evidence" value="ECO:0007669"/>
    <property type="project" value="TreeGrafter"/>
</dbReference>
<keyword evidence="3 8" id="KW-0645">Protease</keyword>
<comment type="similarity">
    <text evidence="1">Belongs to the peptidase C48 family.</text>
</comment>
<feature type="compositionally biased region" description="Polar residues" evidence="6">
    <location>
        <begin position="26"/>
        <end position="42"/>
    </location>
</feature>
<feature type="region of interest" description="Disordered" evidence="6">
    <location>
        <begin position="25"/>
        <end position="81"/>
    </location>
</feature>
<evidence type="ECO:0000256" key="4">
    <source>
        <dbReference type="ARBA" id="ARBA00022786"/>
    </source>
</evidence>
<feature type="compositionally biased region" description="Polar residues" evidence="6">
    <location>
        <begin position="66"/>
        <end position="81"/>
    </location>
</feature>
<evidence type="ECO:0000256" key="5">
    <source>
        <dbReference type="ARBA" id="ARBA00022801"/>
    </source>
</evidence>
<evidence type="ECO:0000259" key="7">
    <source>
        <dbReference type="PROSITE" id="PS50600"/>
    </source>
</evidence>
<dbReference type="GO" id="GO:0006508">
    <property type="term" value="P:proteolysis"/>
    <property type="evidence" value="ECO:0007669"/>
    <property type="project" value="UniProtKB-KW"/>
</dbReference>
<feature type="compositionally biased region" description="Polar residues" evidence="6">
    <location>
        <begin position="167"/>
        <end position="184"/>
    </location>
</feature>
<dbReference type="InterPro" id="IPR038765">
    <property type="entry name" value="Papain-like_cys_pep_sf"/>
</dbReference>
<dbReference type="PROSITE" id="PS50600">
    <property type="entry name" value="ULP_PROTEASE"/>
    <property type="match status" value="1"/>
</dbReference>
<evidence type="ECO:0000256" key="2">
    <source>
        <dbReference type="ARBA" id="ARBA00022553"/>
    </source>
</evidence>
<dbReference type="STRING" id="52586.A0A0B1NYU9"/>
<evidence type="ECO:0000313" key="8">
    <source>
        <dbReference type="EMBL" id="KHJ31582.1"/>
    </source>
</evidence>
<dbReference type="GO" id="GO:0070139">
    <property type="term" value="F:SUMO-specific endopeptidase activity"/>
    <property type="evidence" value="ECO:0007669"/>
    <property type="project" value="TreeGrafter"/>
</dbReference>